<proteinExistence type="predicted"/>
<dbReference type="EC" id="2.7.7.65" evidence="1"/>
<dbReference type="SUPFAM" id="SSF55073">
    <property type="entry name" value="Nucleotide cyclase"/>
    <property type="match status" value="1"/>
</dbReference>
<dbReference type="InterPro" id="IPR000160">
    <property type="entry name" value="GGDEF_dom"/>
</dbReference>
<feature type="transmembrane region" description="Helical" evidence="3">
    <location>
        <begin position="39"/>
        <end position="58"/>
    </location>
</feature>
<dbReference type="GO" id="GO:0052621">
    <property type="term" value="F:diguanylate cyclase activity"/>
    <property type="evidence" value="ECO:0007669"/>
    <property type="project" value="UniProtKB-EC"/>
</dbReference>
<evidence type="ECO:0000256" key="3">
    <source>
        <dbReference type="SAM" id="Phobius"/>
    </source>
</evidence>
<feature type="domain" description="GGDEF" evidence="4">
    <location>
        <begin position="108"/>
        <end position="241"/>
    </location>
</feature>
<protein>
    <recommendedName>
        <fullName evidence="1">diguanylate cyclase</fullName>
        <ecNumber evidence="1">2.7.7.65</ecNumber>
    </recommendedName>
</protein>
<evidence type="ECO:0000259" key="4">
    <source>
        <dbReference type="PROSITE" id="PS50887"/>
    </source>
</evidence>
<dbReference type="CDD" id="cd01949">
    <property type="entry name" value="GGDEF"/>
    <property type="match status" value="1"/>
</dbReference>
<dbReference type="RefSeq" id="WP_113943128.1">
    <property type="nucleotide sequence ID" value="NZ_JBHEEG010000005.1"/>
</dbReference>
<dbReference type="PANTHER" id="PTHR45138:SF9">
    <property type="entry name" value="DIGUANYLATE CYCLASE DGCM-RELATED"/>
    <property type="match status" value="1"/>
</dbReference>
<evidence type="ECO:0000256" key="2">
    <source>
        <dbReference type="ARBA" id="ARBA00034247"/>
    </source>
</evidence>
<organism evidence="5 6">
    <name type="scientific">Pseudochrobactrum asaccharolyticum</name>
    <dbReference type="NCBI Taxonomy" id="354351"/>
    <lineage>
        <taxon>Bacteria</taxon>
        <taxon>Pseudomonadati</taxon>
        <taxon>Pseudomonadota</taxon>
        <taxon>Alphaproteobacteria</taxon>
        <taxon>Hyphomicrobiales</taxon>
        <taxon>Brucellaceae</taxon>
        <taxon>Pseudochrobactrum</taxon>
    </lineage>
</organism>
<dbReference type="Proteomes" id="UP000252893">
    <property type="component" value="Unassembled WGS sequence"/>
</dbReference>
<evidence type="ECO:0000313" key="6">
    <source>
        <dbReference type="Proteomes" id="UP000252893"/>
    </source>
</evidence>
<keyword evidence="3" id="KW-0472">Membrane</keyword>
<name>A0A366EAG5_9HYPH</name>
<dbReference type="SMART" id="SM00267">
    <property type="entry name" value="GGDEF"/>
    <property type="match status" value="1"/>
</dbReference>
<dbReference type="PROSITE" id="PS50887">
    <property type="entry name" value="GGDEF"/>
    <property type="match status" value="1"/>
</dbReference>
<accession>A0A366EAG5</accession>
<dbReference type="OrthoDB" id="9812260at2"/>
<dbReference type="InterPro" id="IPR043128">
    <property type="entry name" value="Rev_trsase/Diguanyl_cyclase"/>
</dbReference>
<keyword evidence="6" id="KW-1185">Reference proteome</keyword>
<dbReference type="PANTHER" id="PTHR45138">
    <property type="entry name" value="REGULATORY COMPONENTS OF SENSORY TRANSDUCTION SYSTEM"/>
    <property type="match status" value="1"/>
</dbReference>
<evidence type="ECO:0000256" key="1">
    <source>
        <dbReference type="ARBA" id="ARBA00012528"/>
    </source>
</evidence>
<gene>
    <name evidence="5" type="ORF">DFR47_101922</name>
</gene>
<dbReference type="FunFam" id="3.30.70.270:FF:000001">
    <property type="entry name" value="Diguanylate cyclase domain protein"/>
    <property type="match status" value="1"/>
</dbReference>
<reference evidence="5 6" key="1">
    <citation type="submission" date="2018-06" db="EMBL/GenBank/DDBJ databases">
        <title>Genomic Encyclopedia of Type Strains, Phase IV (KMG-IV): sequencing the most valuable type-strain genomes for metagenomic binning, comparative biology and taxonomic classification.</title>
        <authorList>
            <person name="Goeker M."/>
        </authorList>
    </citation>
    <scope>NUCLEOTIDE SEQUENCE [LARGE SCALE GENOMIC DNA]</scope>
    <source>
        <strain evidence="5 6">DSM 25619</strain>
    </source>
</reference>
<dbReference type="InterPro" id="IPR029787">
    <property type="entry name" value="Nucleotide_cyclase"/>
</dbReference>
<dbReference type="AlphaFoldDB" id="A0A366EAG5"/>
<sequence>MKSALLKAFVVSAAAALLCVALSMIISIIRSEPIGLTGIALSLILPMITAFPTMTVVFHRNSQLAKAFTDLEKAHQELQARSKIDYMTGLYNREAFFEMMRNVRSRLDSGALLLIDADHFKNINDQYGHTVGDRALKLIAFALQNVTRKGDLVGRVGGEEFCVYLPNASRAAAISVGERIRVEIENTPFYISQNHVEPLTISAGGALANKSDSNSQIFSRADHCLYEAKNLGRNCVVFEKTDGTEPQAQNQLPRTATIEDLAGGRGL</sequence>
<keyword evidence="3" id="KW-0812">Transmembrane</keyword>
<dbReference type="InterPro" id="IPR050469">
    <property type="entry name" value="Diguanylate_Cyclase"/>
</dbReference>
<dbReference type="NCBIfam" id="TIGR00254">
    <property type="entry name" value="GGDEF"/>
    <property type="match status" value="1"/>
</dbReference>
<dbReference type="Pfam" id="PF00990">
    <property type="entry name" value="GGDEF"/>
    <property type="match status" value="1"/>
</dbReference>
<comment type="catalytic activity">
    <reaction evidence="2">
        <text>2 GTP = 3',3'-c-di-GMP + 2 diphosphate</text>
        <dbReference type="Rhea" id="RHEA:24898"/>
        <dbReference type="ChEBI" id="CHEBI:33019"/>
        <dbReference type="ChEBI" id="CHEBI:37565"/>
        <dbReference type="ChEBI" id="CHEBI:58805"/>
        <dbReference type="EC" id="2.7.7.65"/>
    </reaction>
</comment>
<dbReference type="Gene3D" id="3.30.70.270">
    <property type="match status" value="1"/>
</dbReference>
<evidence type="ECO:0000313" key="5">
    <source>
        <dbReference type="EMBL" id="RBO99307.1"/>
    </source>
</evidence>
<keyword evidence="3" id="KW-1133">Transmembrane helix</keyword>
<comment type="caution">
    <text evidence="5">The sequence shown here is derived from an EMBL/GenBank/DDBJ whole genome shotgun (WGS) entry which is preliminary data.</text>
</comment>
<dbReference type="EMBL" id="QNRH01000001">
    <property type="protein sequence ID" value="RBO99307.1"/>
    <property type="molecule type" value="Genomic_DNA"/>
</dbReference>